<gene>
    <name evidence="1" type="ORF">O6H91_11G067200</name>
</gene>
<sequence>MQTMQLASLRLASNCSGHFSPFDHYSRKSFLHLKCDSSGLALGSLPSNPQPYLHFCTTYHRFLDFSFSCIDYSVQPLCFGPSLPFTLRLGGKKSVFGFKQCEAYSRNGNSESFERKTQFVRAFEEDAMILADDIDVRKTLRLVECAMFAASAGLAYFLSTLLRLEAYFGCFFPLPIVMASMRWGAYAGRKTMVATTILLLVLSGPLRAASYLLMHGFVGLAMGVLWRWKVSWGLSIIACTVVRSIGSLGFIGLSSWLLRDNILALITINAHASICYMIAAFGLNVVPTMGMIYVIFATLLLVNCGSFVFLLHVLYAIFLHRLGIKISIAMPTWVERAF</sequence>
<proteinExistence type="predicted"/>
<keyword evidence="2" id="KW-1185">Reference proteome</keyword>
<evidence type="ECO:0000313" key="2">
    <source>
        <dbReference type="Proteomes" id="UP001162992"/>
    </source>
</evidence>
<dbReference type="Proteomes" id="UP001162992">
    <property type="component" value="Chromosome 11"/>
</dbReference>
<comment type="caution">
    <text evidence="1">The sequence shown here is derived from an EMBL/GenBank/DDBJ whole genome shotgun (WGS) entry which is preliminary data.</text>
</comment>
<accession>A0ACC2CA47</accession>
<protein>
    <submittedName>
        <fullName evidence="1">Uncharacterized protein</fullName>
    </submittedName>
</protein>
<dbReference type="EMBL" id="CM055102">
    <property type="protein sequence ID" value="KAJ7538879.1"/>
    <property type="molecule type" value="Genomic_DNA"/>
</dbReference>
<name>A0ACC2CA47_DIPCM</name>
<reference evidence="2" key="1">
    <citation type="journal article" date="2024" name="Proc. Natl. Acad. Sci. U.S.A.">
        <title>Extraordinary preservation of gene collinearity over three hundred million years revealed in homosporous lycophytes.</title>
        <authorList>
            <person name="Li C."/>
            <person name="Wickell D."/>
            <person name="Kuo L.Y."/>
            <person name="Chen X."/>
            <person name="Nie B."/>
            <person name="Liao X."/>
            <person name="Peng D."/>
            <person name="Ji J."/>
            <person name="Jenkins J."/>
            <person name="Williams M."/>
            <person name="Shu S."/>
            <person name="Plott C."/>
            <person name="Barry K."/>
            <person name="Rajasekar S."/>
            <person name="Grimwood J."/>
            <person name="Han X."/>
            <person name="Sun S."/>
            <person name="Hou Z."/>
            <person name="He W."/>
            <person name="Dai G."/>
            <person name="Sun C."/>
            <person name="Schmutz J."/>
            <person name="Leebens-Mack J.H."/>
            <person name="Li F.W."/>
            <person name="Wang L."/>
        </authorList>
    </citation>
    <scope>NUCLEOTIDE SEQUENCE [LARGE SCALE GENOMIC DNA]</scope>
    <source>
        <strain evidence="2">cv. PW_Plant_1</strain>
    </source>
</reference>
<evidence type="ECO:0000313" key="1">
    <source>
        <dbReference type="EMBL" id="KAJ7538879.1"/>
    </source>
</evidence>
<organism evidence="1 2">
    <name type="scientific">Diphasiastrum complanatum</name>
    <name type="common">Issler's clubmoss</name>
    <name type="synonym">Lycopodium complanatum</name>
    <dbReference type="NCBI Taxonomy" id="34168"/>
    <lineage>
        <taxon>Eukaryota</taxon>
        <taxon>Viridiplantae</taxon>
        <taxon>Streptophyta</taxon>
        <taxon>Embryophyta</taxon>
        <taxon>Tracheophyta</taxon>
        <taxon>Lycopodiopsida</taxon>
        <taxon>Lycopodiales</taxon>
        <taxon>Lycopodiaceae</taxon>
        <taxon>Lycopodioideae</taxon>
        <taxon>Diphasiastrum</taxon>
    </lineage>
</organism>